<dbReference type="Pfam" id="PF01977">
    <property type="entry name" value="UbiD"/>
    <property type="match status" value="1"/>
</dbReference>
<feature type="non-terminal residue" evidence="3">
    <location>
        <position position="203"/>
    </location>
</feature>
<dbReference type="PANTHER" id="PTHR30108:SF17">
    <property type="entry name" value="FERULIC ACID DECARBOXYLASE 1"/>
    <property type="match status" value="1"/>
</dbReference>
<dbReference type="AlphaFoldDB" id="A0A382TYF8"/>
<feature type="domain" description="3-octaprenyl-4-hydroxybenzoate carboxy-lyase-like N-terminal" evidence="2">
    <location>
        <begin position="14"/>
        <end position="88"/>
    </location>
</feature>
<dbReference type="GO" id="GO:0008694">
    <property type="term" value="F:4-hydroxy-3-polyprenylbenzoate decarboxylase activity"/>
    <property type="evidence" value="ECO:0007669"/>
    <property type="project" value="TreeGrafter"/>
</dbReference>
<reference evidence="3" key="1">
    <citation type="submission" date="2018-05" db="EMBL/GenBank/DDBJ databases">
        <authorList>
            <person name="Lanie J.A."/>
            <person name="Ng W.-L."/>
            <person name="Kazmierczak K.M."/>
            <person name="Andrzejewski T.M."/>
            <person name="Davidsen T.M."/>
            <person name="Wayne K.J."/>
            <person name="Tettelin H."/>
            <person name="Glass J.I."/>
            <person name="Rusch D."/>
            <person name="Podicherti R."/>
            <person name="Tsui H.-C.T."/>
            <person name="Winkler M.E."/>
        </authorList>
    </citation>
    <scope>NUCLEOTIDE SEQUENCE</scope>
</reference>
<feature type="domain" description="3-octaprenyl-4-hydroxybenzoate carboxy-lyase-like Rift-related" evidence="1">
    <location>
        <begin position="126"/>
        <end position="202"/>
    </location>
</feature>
<dbReference type="PANTHER" id="PTHR30108">
    <property type="entry name" value="3-OCTAPRENYL-4-HYDROXYBENZOATE CARBOXY-LYASE-RELATED"/>
    <property type="match status" value="1"/>
</dbReference>
<name>A0A382TYF8_9ZZZZ</name>
<accession>A0A382TYF8</accession>
<evidence type="ECO:0000259" key="1">
    <source>
        <dbReference type="Pfam" id="PF01977"/>
    </source>
</evidence>
<organism evidence="3">
    <name type="scientific">marine metagenome</name>
    <dbReference type="NCBI Taxonomy" id="408172"/>
    <lineage>
        <taxon>unclassified sequences</taxon>
        <taxon>metagenomes</taxon>
        <taxon>ecological metagenomes</taxon>
    </lineage>
</organism>
<dbReference type="InterPro" id="IPR002830">
    <property type="entry name" value="UbiD"/>
</dbReference>
<gene>
    <name evidence="3" type="ORF">METZ01_LOCUS379933</name>
</gene>
<dbReference type="Pfam" id="PF20695">
    <property type="entry name" value="UbiD_N"/>
    <property type="match status" value="1"/>
</dbReference>
<sequence length="203" mass="22719">MAMTWKFKDLREYIAFLENKGDLRRITTLVSADFEITEITDRMVKQGGPALLFDHVEGKSMPVLINMFGTIQRSAWALGVESLDELTARVRDLLGTVKEPHRGVIAKLRALGSLAHFASFHPKTIKKAPCQEIVVTGDDVDLSTLPVLTCWPEDAGPFITLPLVISKDPVTGVRNVGIYRMQVYDRNTTGMHWQTHKVGAHHQ</sequence>
<evidence type="ECO:0000259" key="2">
    <source>
        <dbReference type="Pfam" id="PF20695"/>
    </source>
</evidence>
<evidence type="ECO:0000313" key="3">
    <source>
        <dbReference type="EMBL" id="SVD27079.1"/>
    </source>
</evidence>
<dbReference type="EMBL" id="UINC01140120">
    <property type="protein sequence ID" value="SVD27079.1"/>
    <property type="molecule type" value="Genomic_DNA"/>
</dbReference>
<protein>
    <recommendedName>
        <fullName evidence="4">UbiD family decarboxylase</fullName>
    </recommendedName>
</protein>
<dbReference type="InterPro" id="IPR049383">
    <property type="entry name" value="UbiD-like_N"/>
</dbReference>
<dbReference type="GO" id="GO:0005829">
    <property type="term" value="C:cytosol"/>
    <property type="evidence" value="ECO:0007669"/>
    <property type="project" value="TreeGrafter"/>
</dbReference>
<dbReference type="SUPFAM" id="SSF50475">
    <property type="entry name" value="FMN-binding split barrel"/>
    <property type="match status" value="1"/>
</dbReference>
<evidence type="ECO:0008006" key="4">
    <source>
        <dbReference type="Google" id="ProtNLM"/>
    </source>
</evidence>
<dbReference type="GO" id="GO:0006744">
    <property type="term" value="P:ubiquinone biosynthetic process"/>
    <property type="evidence" value="ECO:0007669"/>
    <property type="project" value="TreeGrafter"/>
</dbReference>
<proteinExistence type="predicted"/>
<dbReference type="InterPro" id="IPR048304">
    <property type="entry name" value="UbiD_Rift_dom"/>
</dbReference>